<proteinExistence type="predicted"/>
<evidence type="ECO:0000313" key="1">
    <source>
        <dbReference type="EMBL" id="OZV57227.1"/>
    </source>
</evidence>
<dbReference type="EMBL" id="NGJQ01000023">
    <property type="protein sequence ID" value="OZV57227.1"/>
    <property type="molecule type" value="Genomic_DNA"/>
</dbReference>
<evidence type="ECO:0000313" key="2">
    <source>
        <dbReference type="Proteomes" id="UP000216335"/>
    </source>
</evidence>
<sequence length="62" mass="7431">MSSLLRTQLSQFWIYQNCENFLQPSAISRFKRSTYEKISRTAIHRGENQAGYLEFRRLTEND</sequence>
<dbReference type="AlphaFoldDB" id="A0AB36PSX3"/>
<accession>A0AB36PSX3</accession>
<gene>
    <name evidence="1" type="ORF">BI318_16200</name>
</gene>
<name>A0AB36PSX3_BRUML</name>
<comment type="caution">
    <text evidence="1">The sequence shown here is derived from an EMBL/GenBank/DDBJ whole genome shotgun (WGS) entry which is preliminary data.</text>
</comment>
<dbReference type="Proteomes" id="UP000216335">
    <property type="component" value="Unassembled WGS sequence"/>
</dbReference>
<organism evidence="1 2">
    <name type="scientific">Brucella melitensis</name>
    <dbReference type="NCBI Taxonomy" id="29459"/>
    <lineage>
        <taxon>Bacteria</taxon>
        <taxon>Pseudomonadati</taxon>
        <taxon>Pseudomonadota</taxon>
        <taxon>Alphaproteobacteria</taxon>
        <taxon>Hyphomicrobiales</taxon>
        <taxon>Brucellaceae</taxon>
        <taxon>Brucella/Ochrobactrum group</taxon>
        <taxon>Brucella</taxon>
    </lineage>
</organism>
<protein>
    <submittedName>
        <fullName evidence="1">Uncharacterized protein</fullName>
    </submittedName>
</protein>
<reference evidence="1 2" key="1">
    <citation type="submission" date="2017-05" db="EMBL/GenBank/DDBJ databases">
        <title>The genome sequence of the facultative intracellular pathogen Brucella melitensis KIV-L.</title>
        <authorList>
            <person name="Pisarenko S."/>
            <person name="Kovalev D."/>
            <person name="Khachaturova A."/>
            <person name="Kulichenko A."/>
        </authorList>
    </citation>
    <scope>NUCLEOTIDE SEQUENCE [LARGE SCALE GENOMIC DNA]</scope>
    <source>
        <strain evidence="1 2">KIV-L</strain>
    </source>
</reference>